<dbReference type="PANTHER" id="PTHR19305">
    <property type="entry name" value="SYNAPTOSOMAL ASSOCIATED PROTEIN"/>
    <property type="match status" value="1"/>
</dbReference>
<protein>
    <recommendedName>
        <fullName evidence="6">t-SNARE coiled-coil homology domain-containing protein</fullName>
    </recommendedName>
</protein>
<evidence type="ECO:0000259" key="6">
    <source>
        <dbReference type="PROSITE" id="PS50192"/>
    </source>
</evidence>
<dbReference type="SUPFAM" id="SSF58038">
    <property type="entry name" value="SNARE fusion complex"/>
    <property type="match status" value="2"/>
</dbReference>
<proteinExistence type="predicted"/>
<dbReference type="PROSITE" id="PS50192">
    <property type="entry name" value="T_SNARE"/>
    <property type="match status" value="1"/>
</dbReference>
<dbReference type="InterPro" id="IPR044766">
    <property type="entry name" value="NPSN/SNAP25-like_N_SNARE"/>
</dbReference>
<comment type="subcellular location">
    <subcellularLocation>
        <location evidence="1">Membrane</location>
    </subcellularLocation>
</comment>
<evidence type="ECO:0000313" key="8">
    <source>
        <dbReference type="Proteomes" id="UP000001514"/>
    </source>
</evidence>
<dbReference type="GO" id="GO:0015031">
    <property type="term" value="P:protein transport"/>
    <property type="evidence" value="ECO:0007669"/>
    <property type="project" value="UniProtKB-KW"/>
</dbReference>
<dbReference type="CDD" id="cd15861">
    <property type="entry name" value="SNARE_SNAP25N_23N_29N_SEC9N"/>
    <property type="match status" value="1"/>
</dbReference>
<evidence type="ECO:0000256" key="2">
    <source>
        <dbReference type="ARBA" id="ARBA00022448"/>
    </source>
</evidence>
<reference evidence="7 8" key="1">
    <citation type="journal article" date="2011" name="Science">
        <title>The Selaginella genome identifies genetic changes associated with the evolution of vascular plants.</title>
        <authorList>
            <person name="Banks J.A."/>
            <person name="Nishiyama T."/>
            <person name="Hasebe M."/>
            <person name="Bowman J.L."/>
            <person name="Gribskov M."/>
            <person name="dePamphilis C."/>
            <person name="Albert V.A."/>
            <person name="Aono N."/>
            <person name="Aoyama T."/>
            <person name="Ambrose B.A."/>
            <person name="Ashton N.W."/>
            <person name="Axtell M.J."/>
            <person name="Barker E."/>
            <person name="Barker M.S."/>
            <person name="Bennetzen J.L."/>
            <person name="Bonawitz N.D."/>
            <person name="Chapple C."/>
            <person name="Cheng C."/>
            <person name="Correa L.G."/>
            <person name="Dacre M."/>
            <person name="DeBarry J."/>
            <person name="Dreyer I."/>
            <person name="Elias M."/>
            <person name="Engstrom E.M."/>
            <person name="Estelle M."/>
            <person name="Feng L."/>
            <person name="Finet C."/>
            <person name="Floyd S.K."/>
            <person name="Frommer W.B."/>
            <person name="Fujita T."/>
            <person name="Gramzow L."/>
            <person name="Gutensohn M."/>
            <person name="Harholt J."/>
            <person name="Hattori M."/>
            <person name="Heyl A."/>
            <person name="Hirai T."/>
            <person name="Hiwatashi Y."/>
            <person name="Ishikawa M."/>
            <person name="Iwata M."/>
            <person name="Karol K.G."/>
            <person name="Koehler B."/>
            <person name="Kolukisaoglu U."/>
            <person name="Kubo M."/>
            <person name="Kurata T."/>
            <person name="Lalonde S."/>
            <person name="Li K."/>
            <person name="Li Y."/>
            <person name="Litt A."/>
            <person name="Lyons E."/>
            <person name="Manning G."/>
            <person name="Maruyama T."/>
            <person name="Michael T.P."/>
            <person name="Mikami K."/>
            <person name="Miyazaki S."/>
            <person name="Morinaga S."/>
            <person name="Murata T."/>
            <person name="Mueller-Roeber B."/>
            <person name="Nelson D.R."/>
            <person name="Obara M."/>
            <person name="Oguri Y."/>
            <person name="Olmstead R.G."/>
            <person name="Onodera N."/>
            <person name="Petersen B.L."/>
            <person name="Pils B."/>
            <person name="Prigge M."/>
            <person name="Rensing S.A."/>
            <person name="Riano-Pachon D.M."/>
            <person name="Roberts A.W."/>
            <person name="Sato Y."/>
            <person name="Scheller H.V."/>
            <person name="Schulz B."/>
            <person name="Schulz C."/>
            <person name="Shakirov E.V."/>
            <person name="Shibagaki N."/>
            <person name="Shinohara N."/>
            <person name="Shippen D.E."/>
            <person name="Soerensen I."/>
            <person name="Sotooka R."/>
            <person name="Sugimoto N."/>
            <person name="Sugita M."/>
            <person name="Sumikawa N."/>
            <person name="Tanurdzic M."/>
            <person name="Theissen G."/>
            <person name="Ulvskov P."/>
            <person name="Wakazuki S."/>
            <person name="Weng J.K."/>
            <person name="Willats W.W."/>
            <person name="Wipf D."/>
            <person name="Wolf P.G."/>
            <person name="Yang L."/>
            <person name="Zimmer A.D."/>
            <person name="Zhu Q."/>
            <person name="Mitros T."/>
            <person name="Hellsten U."/>
            <person name="Loque D."/>
            <person name="Otillar R."/>
            <person name="Salamov A."/>
            <person name="Schmutz J."/>
            <person name="Shapiro H."/>
            <person name="Lindquist E."/>
            <person name="Lucas S."/>
            <person name="Rokhsar D."/>
            <person name="Grigoriev I.V."/>
        </authorList>
    </citation>
    <scope>NUCLEOTIDE SEQUENCE [LARGE SCALE GENOMIC DNA]</scope>
</reference>
<feature type="region of interest" description="Disordered" evidence="5">
    <location>
        <begin position="110"/>
        <end position="135"/>
    </location>
</feature>
<feature type="non-terminal residue" evidence="7">
    <location>
        <position position="1"/>
    </location>
</feature>
<sequence length="204" mass="22832">DEDLQELQQQALGTSQETTSAIQSCLRVAEDMRHEATQTIVQLHEQGQQIRRTHESALVLEQELNKGEKLLASLGGIFSRPWRPKRGQELSGPLDFHHVHAAAHPDRKEFFEGNGVAPKSSSSPPQQASTFQSHVQRILGKDERAKQDEALSSLSSVLDQLKEMSSTMGDELGRQNESLGRLHGDVSELEFRVKNANQREHQLL</sequence>
<dbReference type="GO" id="GO:0005886">
    <property type="term" value="C:plasma membrane"/>
    <property type="evidence" value="ECO:0000318"/>
    <property type="project" value="GO_Central"/>
</dbReference>
<evidence type="ECO:0000256" key="4">
    <source>
        <dbReference type="ARBA" id="ARBA00023136"/>
    </source>
</evidence>
<dbReference type="OMA" id="QITRTHF"/>
<keyword evidence="3" id="KW-0653">Protein transport</keyword>
<evidence type="ECO:0000256" key="3">
    <source>
        <dbReference type="ARBA" id="ARBA00022927"/>
    </source>
</evidence>
<dbReference type="KEGG" id="smo:SELMODRAFT_36511"/>
<name>D8SLP0_SELML</name>
<dbReference type="EMBL" id="GL377626">
    <property type="protein sequence ID" value="EFJ14806.1"/>
    <property type="molecule type" value="Genomic_DNA"/>
</dbReference>
<dbReference type="CDD" id="cd15841">
    <property type="entry name" value="SNARE_Qc"/>
    <property type="match status" value="1"/>
</dbReference>
<dbReference type="eggNOG" id="KOG3065">
    <property type="taxonomic scope" value="Eukaryota"/>
</dbReference>
<accession>D8SLP0</accession>
<dbReference type="InterPro" id="IPR000727">
    <property type="entry name" value="T_SNARE_dom"/>
</dbReference>
<keyword evidence="2" id="KW-0813">Transport</keyword>
<keyword evidence="4" id="KW-0472">Membrane</keyword>
<dbReference type="GO" id="GO:0005484">
    <property type="term" value="F:SNAP receptor activity"/>
    <property type="evidence" value="ECO:0007669"/>
    <property type="project" value="InterPro"/>
</dbReference>
<dbReference type="SMART" id="SM00397">
    <property type="entry name" value="t_SNARE"/>
    <property type="match status" value="2"/>
</dbReference>
<dbReference type="AlphaFoldDB" id="D8SLP0"/>
<dbReference type="PANTHER" id="PTHR19305:SF34">
    <property type="entry name" value="OS02G0529500 PROTEIN"/>
    <property type="match status" value="1"/>
</dbReference>
<feature type="domain" description="T-SNARE coiled-coil homology" evidence="6">
    <location>
        <begin position="141"/>
        <end position="203"/>
    </location>
</feature>
<dbReference type="Proteomes" id="UP000001514">
    <property type="component" value="Unassembled WGS sequence"/>
</dbReference>
<gene>
    <name evidence="7" type="ORF">SELMODRAFT_36511</name>
</gene>
<dbReference type="Gramene" id="EFJ14806">
    <property type="protein sequence ID" value="EFJ14806"/>
    <property type="gene ID" value="SELMODRAFT_36511"/>
</dbReference>
<dbReference type="Gene3D" id="1.20.5.110">
    <property type="match status" value="2"/>
</dbReference>
<feature type="compositionally biased region" description="Low complexity" evidence="5">
    <location>
        <begin position="118"/>
        <end position="133"/>
    </location>
</feature>
<dbReference type="HOGENOM" id="CLU_061058_2_0_1"/>
<dbReference type="GO" id="GO:0031201">
    <property type="term" value="C:SNARE complex"/>
    <property type="evidence" value="ECO:0007669"/>
    <property type="project" value="InterPro"/>
</dbReference>
<evidence type="ECO:0000256" key="5">
    <source>
        <dbReference type="SAM" id="MobiDB-lite"/>
    </source>
</evidence>
<feature type="non-terminal residue" evidence="7">
    <location>
        <position position="204"/>
    </location>
</feature>
<evidence type="ECO:0000256" key="1">
    <source>
        <dbReference type="ARBA" id="ARBA00004370"/>
    </source>
</evidence>
<organism evidence="8">
    <name type="scientific">Selaginella moellendorffii</name>
    <name type="common">Spikemoss</name>
    <dbReference type="NCBI Taxonomy" id="88036"/>
    <lineage>
        <taxon>Eukaryota</taxon>
        <taxon>Viridiplantae</taxon>
        <taxon>Streptophyta</taxon>
        <taxon>Embryophyta</taxon>
        <taxon>Tracheophyta</taxon>
        <taxon>Lycopodiopsida</taxon>
        <taxon>Selaginellales</taxon>
        <taxon>Selaginellaceae</taxon>
        <taxon>Selaginella</taxon>
    </lineage>
</organism>
<keyword evidence="8" id="KW-1185">Reference proteome</keyword>
<dbReference type="STRING" id="88036.D8SLP0"/>
<dbReference type="InParanoid" id="D8SLP0"/>
<evidence type="ECO:0000313" key="7">
    <source>
        <dbReference type="EMBL" id="EFJ14806.1"/>
    </source>
</evidence>